<keyword evidence="2" id="KW-1185">Reference proteome</keyword>
<feature type="region of interest" description="Disordered" evidence="1">
    <location>
        <begin position="1"/>
        <end position="74"/>
    </location>
</feature>
<feature type="compositionally biased region" description="Acidic residues" evidence="1">
    <location>
        <begin position="42"/>
        <end position="57"/>
    </location>
</feature>
<dbReference type="AlphaFoldDB" id="A0A8B7ZQX4"/>
<dbReference type="RefSeq" id="XP_022107467.1">
    <property type="nucleotide sequence ID" value="XM_022251775.1"/>
</dbReference>
<reference evidence="3" key="1">
    <citation type="submission" date="2025-08" db="UniProtKB">
        <authorList>
            <consortium name="RefSeq"/>
        </authorList>
    </citation>
    <scope>IDENTIFICATION</scope>
</reference>
<evidence type="ECO:0000256" key="1">
    <source>
        <dbReference type="SAM" id="MobiDB-lite"/>
    </source>
</evidence>
<name>A0A8B7ZQX4_ACAPL</name>
<accession>A0A8B7ZQX4</accession>
<feature type="compositionally biased region" description="Basic and acidic residues" evidence="1">
    <location>
        <begin position="58"/>
        <end position="70"/>
    </location>
</feature>
<dbReference type="KEGG" id="aplc:110988361"/>
<evidence type="ECO:0000313" key="2">
    <source>
        <dbReference type="Proteomes" id="UP000694845"/>
    </source>
</evidence>
<gene>
    <name evidence="3" type="primary">LOC110988361</name>
</gene>
<dbReference type="Proteomes" id="UP000694845">
    <property type="component" value="Unplaced"/>
</dbReference>
<dbReference type="GeneID" id="110988361"/>
<organism evidence="2 3">
    <name type="scientific">Acanthaster planci</name>
    <name type="common">Crown-of-thorns starfish</name>
    <dbReference type="NCBI Taxonomy" id="133434"/>
    <lineage>
        <taxon>Eukaryota</taxon>
        <taxon>Metazoa</taxon>
        <taxon>Echinodermata</taxon>
        <taxon>Eleutherozoa</taxon>
        <taxon>Asterozoa</taxon>
        <taxon>Asteroidea</taxon>
        <taxon>Valvatacea</taxon>
        <taxon>Valvatida</taxon>
        <taxon>Acanthasteridae</taxon>
        <taxon>Acanthaster</taxon>
    </lineage>
</organism>
<protein>
    <submittedName>
        <fullName evidence="3">Uncharacterized protein LOC110988361 isoform X1</fullName>
    </submittedName>
</protein>
<sequence length="112" mass="12206">MPSKQRMRSEREEDDGARSGRCVDSITGQSRIRCRRKSSSNEDLDDSDPDSDEEQEQWMEKPEAGVKSDHSVVGPLPLGSSSRISALVEQCDSIVVGLLPVGSSSDITALIE</sequence>
<evidence type="ECO:0000313" key="3">
    <source>
        <dbReference type="RefSeq" id="XP_022107467.1"/>
    </source>
</evidence>
<proteinExistence type="predicted"/>